<name>A0A9W9YZI6_9CNID</name>
<feature type="domain" description="TANC1/2-like winged helix" evidence="3">
    <location>
        <begin position="865"/>
        <end position="990"/>
    </location>
</feature>
<evidence type="ECO:0000313" key="4">
    <source>
        <dbReference type="EMBL" id="KAJ7372362.1"/>
    </source>
</evidence>
<dbReference type="OrthoDB" id="5979041at2759"/>
<keyword evidence="5" id="KW-1185">Reference proteome</keyword>
<dbReference type="Pfam" id="PF24883">
    <property type="entry name" value="NPHP3_N"/>
    <property type="match status" value="2"/>
</dbReference>
<feature type="domain" description="Nephrocystin 3-like N-terminal" evidence="2">
    <location>
        <begin position="599"/>
        <end position="752"/>
    </location>
</feature>
<dbReference type="PANTHER" id="PTHR10039">
    <property type="entry name" value="AMELOGENIN"/>
    <property type="match status" value="1"/>
</dbReference>
<gene>
    <name evidence="4" type="ORF">OS493_019809</name>
</gene>
<feature type="domain" description="TANC1/2-like winged helix" evidence="3">
    <location>
        <begin position="264"/>
        <end position="383"/>
    </location>
</feature>
<keyword evidence="1" id="KW-0677">Repeat</keyword>
<dbReference type="Pfam" id="PF25521">
    <property type="entry name" value="WHD_TANC1"/>
    <property type="match status" value="2"/>
</dbReference>
<sequence>MYQEIENAFDSARTVSGVLIIMHPGAGKSALSAQLVCSPTSSRTIHDHILGYHLCKHSDKNTQIAGKFVRNLAEMIARRLPEYGYIVSNSSYIQRSLHTDCVTIQDPVGCFEQAILSPLRSLTNIPKENWYVVIDALDECLTQTETSHSIVYLLKNKLPRFPSWLKLVMTSCNQSSVSFNSDSIQKLIIDPLDSRNIEDIELFLSTRLYQDGPLLHQLTVWLGGNSIANTARLISTLLRESQGNFMFVKEMLRYWETSKEGKIQTCSRILEILVSKVEPLTQKEIFHVLRMKEKNLEEDYDFKDSMISLGPFLRYGNNGTVTLYQKSLSEWLPSESNRDGLFYVSEKKGHEMLRGYYFNLIRNGDNSTVLSHIHTLVVHITFSGWTEQYKKEVFSFTSTQIDDPSDPGGNFSLLWLVAMTSTGSTSKAFVQLTSPEEGNWLSLGRALSTVLCEGLHPFIKRETETFYNNVKATITAPVGPCTCVYVPGRRPNQYHDMHTCQWANVLQAYHLNRRPNWEQSDNNKWMDPNVGPWEIAKLFLPNVGFSYGCPAEDVIVPFDTKEFNLTGYLTTARENFIGRRWMYQEIENAFDSARTVSGVLIIMHPGAGKSALSAQLVCSPTSSRTIHDHILGYHLCKHSDKNTHIAGKFVRNLAEMIARRLPEYGYIVSNSSYIQRSLHTDCVTIQDPVGCFEQAILSPLRSLTNIPKENWYVVIDALDECLTQTETSHSIVYLLKNKLPRFPSWLKLVMTSCNQSSVSFNSDSIQKLIIDPLDSRNIEDIELFLSTRLYQDGPLLHQLTVWLGGNSIANTARLISTLLRESQGNFMFVKEMLRYWETSKVHARSDLALPKSLGELYHSYFEIFFNRKEKFKHVRRILEILVSKVEPLTQKEIFHVLRMKEKNLEEDYDFKDSMISLGPFLRYGNNGTVTLYQKSLSEWLPSESNRDGLFYVSEKKGHEMLRGYYFNLIRNGDNSTVLSHIHTLVVHITFSGWTEQYKKEVFSFTSTQIDDPSDPGGNFSLLWLVGNALFNKGFIYLSAR</sequence>
<dbReference type="Proteomes" id="UP001163046">
    <property type="component" value="Unassembled WGS sequence"/>
</dbReference>
<organism evidence="4 5">
    <name type="scientific">Desmophyllum pertusum</name>
    <dbReference type="NCBI Taxonomy" id="174260"/>
    <lineage>
        <taxon>Eukaryota</taxon>
        <taxon>Metazoa</taxon>
        <taxon>Cnidaria</taxon>
        <taxon>Anthozoa</taxon>
        <taxon>Hexacorallia</taxon>
        <taxon>Scleractinia</taxon>
        <taxon>Caryophylliina</taxon>
        <taxon>Caryophylliidae</taxon>
        <taxon>Desmophyllum</taxon>
    </lineage>
</organism>
<comment type="caution">
    <text evidence="4">The sequence shown here is derived from an EMBL/GenBank/DDBJ whole genome shotgun (WGS) entry which is preliminary data.</text>
</comment>
<evidence type="ECO:0000256" key="1">
    <source>
        <dbReference type="ARBA" id="ARBA00022737"/>
    </source>
</evidence>
<evidence type="ECO:0000259" key="3">
    <source>
        <dbReference type="Pfam" id="PF25521"/>
    </source>
</evidence>
<feature type="domain" description="Nephrocystin 3-like N-terminal" evidence="2">
    <location>
        <begin position="20"/>
        <end position="171"/>
    </location>
</feature>
<dbReference type="AlphaFoldDB" id="A0A9W9YZI6"/>
<proteinExistence type="predicted"/>
<dbReference type="InterPro" id="IPR058056">
    <property type="entry name" value="WH_TANC1/2"/>
</dbReference>
<dbReference type="InterPro" id="IPR056884">
    <property type="entry name" value="NPHP3-like_N"/>
</dbReference>
<dbReference type="PANTHER" id="PTHR10039:SF17">
    <property type="entry name" value="FUNGAL STAND N-TERMINAL GOODBYE DOMAIN-CONTAINING PROTEIN-RELATED"/>
    <property type="match status" value="1"/>
</dbReference>
<protein>
    <recommendedName>
        <fullName evidence="6">NACHT domain-containing protein</fullName>
    </recommendedName>
</protein>
<accession>A0A9W9YZI6</accession>
<evidence type="ECO:0000313" key="5">
    <source>
        <dbReference type="Proteomes" id="UP001163046"/>
    </source>
</evidence>
<dbReference type="EMBL" id="MU826837">
    <property type="protein sequence ID" value="KAJ7372362.1"/>
    <property type="molecule type" value="Genomic_DNA"/>
</dbReference>
<evidence type="ECO:0008006" key="6">
    <source>
        <dbReference type="Google" id="ProtNLM"/>
    </source>
</evidence>
<reference evidence="4" key="1">
    <citation type="submission" date="2023-01" db="EMBL/GenBank/DDBJ databases">
        <title>Genome assembly of the deep-sea coral Lophelia pertusa.</title>
        <authorList>
            <person name="Herrera S."/>
            <person name="Cordes E."/>
        </authorList>
    </citation>
    <scope>NUCLEOTIDE SEQUENCE</scope>
    <source>
        <strain evidence="4">USNM1676648</strain>
        <tissue evidence="4">Polyp</tissue>
    </source>
</reference>
<evidence type="ECO:0000259" key="2">
    <source>
        <dbReference type="Pfam" id="PF24883"/>
    </source>
</evidence>